<dbReference type="GO" id="GO:0005886">
    <property type="term" value="C:plasma membrane"/>
    <property type="evidence" value="ECO:0007669"/>
    <property type="project" value="UniProtKB-SubCell"/>
</dbReference>
<evidence type="ECO:0000256" key="4">
    <source>
        <dbReference type="ARBA" id="ARBA00022989"/>
    </source>
</evidence>
<evidence type="ECO:0000313" key="7">
    <source>
        <dbReference type="EMBL" id="AYO32165.1"/>
    </source>
</evidence>
<dbReference type="Proteomes" id="UP000280960">
    <property type="component" value="Chromosome"/>
</dbReference>
<feature type="transmembrane region" description="Helical" evidence="6">
    <location>
        <begin position="73"/>
        <end position="95"/>
    </location>
</feature>
<keyword evidence="5 6" id="KW-0472">Membrane</keyword>
<feature type="transmembrane region" description="Helical" evidence="6">
    <location>
        <begin position="256"/>
        <end position="277"/>
    </location>
</feature>
<evidence type="ECO:0000256" key="3">
    <source>
        <dbReference type="ARBA" id="ARBA00022692"/>
    </source>
</evidence>
<reference evidence="7 8" key="1">
    <citation type="submission" date="2018-10" db="EMBL/GenBank/DDBJ databases">
        <authorList>
            <person name="Zhang X."/>
        </authorList>
    </citation>
    <scope>NUCLEOTIDE SEQUENCE [LARGE SCALE GENOMIC DNA]</scope>
    <source>
        <strain evidence="7 8">SK-G1</strain>
    </source>
</reference>
<organism evidence="7 8">
    <name type="scientific">Biomaibacter acetigenes</name>
    <dbReference type="NCBI Taxonomy" id="2316383"/>
    <lineage>
        <taxon>Bacteria</taxon>
        <taxon>Bacillati</taxon>
        <taxon>Bacillota</taxon>
        <taxon>Clostridia</taxon>
        <taxon>Thermosediminibacterales</taxon>
        <taxon>Tepidanaerobacteraceae</taxon>
        <taxon>Biomaibacter</taxon>
    </lineage>
</organism>
<evidence type="ECO:0000256" key="6">
    <source>
        <dbReference type="SAM" id="Phobius"/>
    </source>
</evidence>
<protein>
    <submittedName>
        <fullName evidence="7">Ribose ABC transporter permease</fullName>
    </submittedName>
</protein>
<accession>A0A3G2R9S6</accession>
<dbReference type="PANTHER" id="PTHR32196:SF72">
    <property type="entry name" value="RIBOSE IMPORT PERMEASE PROTEIN RBSC"/>
    <property type="match status" value="1"/>
</dbReference>
<dbReference type="KEGG" id="bacg:D2962_02665"/>
<dbReference type="GO" id="GO:0022857">
    <property type="term" value="F:transmembrane transporter activity"/>
    <property type="evidence" value="ECO:0007669"/>
    <property type="project" value="InterPro"/>
</dbReference>
<dbReference type="AlphaFoldDB" id="A0A3G2R9S6"/>
<feature type="transmembrane region" description="Helical" evidence="6">
    <location>
        <begin position="201"/>
        <end position="219"/>
    </location>
</feature>
<gene>
    <name evidence="7" type="primary">rbsC</name>
    <name evidence="7" type="ORF">D2962_02665</name>
</gene>
<comment type="subcellular location">
    <subcellularLocation>
        <location evidence="1">Cell membrane</location>
        <topology evidence="1">Multi-pass membrane protein</topology>
    </subcellularLocation>
</comment>
<feature type="transmembrane region" description="Helical" evidence="6">
    <location>
        <begin position="107"/>
        <end position="129"/>
    </location>
</feature>
<sequence>MGVSLALIILCIIAAILSPTFLSPMNLMNIARQVAISGIVGLGMTFVIITGGIDLSVGSIIGVIAVIEAKALASGMSFSVVLPLALLIGLLSGAINGIGVAYGKMQPFIMTLASMVALRGMAMTIAQGQPISPGSEVASKIYWLGGGNVGIIPIPVIVFALIIIICYFILRFSFFGRYVFAIGGNVEAARLSGINIERTQILTYTISGILSAVAALIWVSRLTVGEPTAGTGVELDAIAMAVIGGTSLMGGEGGVIGTLIGAMIIAVLANVLNLLGISPFSQQIFKGLIIVLAVLIERFKKR</sequence>
<evidence type="ECO:0000256" key="1">
    <source>
        <dbReference type="ARBA" id="ARBA00004651"/>
    </source>
</evidence>
<evidence type="ECO:0000256" key="5">
    <source>
        <dbReference type="ARBA" id="ARBA00023136"/>
    </source>
</evidence>
<keyword evidence="2" id="KW-1003">Cell membrane</keyword>
<evidence type="ECO:0000313" key="8">
    <source>
        <dbReference type="Proteomes" id="UP000280960"/>
    </source>
</evidence>
<keyword evidence="4 6" id="KW-1133">Transmembrane helix</keyword>
<keyword evidence="8" id="KW-1185">Reference proteome</keyword>
<feature type="transmembrane region" description="Helical" evidence="6">
    <location>
        <begin position="34"/>
        <end position="67"/>
    </location>
</feature>
<evidence type="ECO:0000256" key="2">
    <source>
        <dbReference type="ARBA" id="ARBA00022475"/>
    </source>
</evidence>
<feature type="transmembrane region" description="Helical" evidence="6">
    <location>
        <begin position="6"/>
        <end position="22"/>
    </location>
</feature>
<dbReference type="InterPro" id="IPR001851">
    <property type="entry name" value="ABC_transp_permease"/>
</dbReference>
<dbReference type="Pfam" id="PF02653">
    <property type="entry name" value="BPD_transp_2"/>
    <property type="match status" value="1"/>
</dbReference>
<dbReference type="CDD" id="cd06579">
    <property type="entry name" value="TM_PBP1_transp_AraH_like"/>
    <property type="match status" value="1"/>
</dbReference>
<name>A0A3G2R9S6_9FIRM</name>
<dbReference type="PANTHER" id="PTHR32196">
    <property type="entry name" value="ABC TRANSPORTER PERMEASE PROTEIN YPHD-RELATED-RELATED"/>
    <property type="match status" value="1"/>
</dbReference>
<feature type="transmembrane region" description="Helical" evidence="6">
    <location>
        <begin position="149"/>
        <end position="170"/>
    </location>
</feature>
<dbReference type="EMBL" id="CP033169">
    <property type="protein sequence ID" value="AYO32165.1"/>
    <property type="molecule type" value="Genomic_DNA"/>
</dbReference>
<proteinExistence type="predicted"/>
<keyword evidence="3 6" id="KW-0812">Transmembrane</keyword>